<proteinExistence type="predicted"/>
<dbReference type="Proteomes" id="UP000789570">
    <property type="component" value="Unassembled WGS sequence"/>
</dbReference>
<comment type="caution">
    <text evidence="1">The sequence shown here is derived from an EMBL/GenBank/DDBJ whole genome shotgun (WGS) entry which is preliminary data.</text>
</comment>
<dbReference type="EMBL" id="CAJVPQ010017568">
    <property type="protein sequence ID" value="CAG8748789.1"/>
    <property type="molecule type" value="Genomic_DNA"/>
</dbReference>
<evidence type="ECO:0000313" key="1">
    <source>
        <dbReference type="EMBL" id="CAG8748789.1"/>
    </source>
</evidence>
<accession>A0A9N9IT85</accession>
<dbReference type="OrthoDB" id="10378339at2759"/>
<feature type="non-terminal residue" evidence="1">
    <location>
        <position position="159"/>
    </location>
</feature>
<reference evidence="1" key="1">
    <citation type="submission" date="2021-06" db="EMBL/GenBank/DDBJ databases">
        <authorList>
            <person name="Kallberg Y."/>
            <person name="Tangrot J."/>
            <person name="Rosling A."/>
        </authorList>
    </citation>
    <scope>NUCLEOTIDE SEQUENCE</scope>
    <source>
        <strain evidence="1">UK204</strain>
    </source>
</reference>
<gene>
    <name evidence="1" type="ORF">FCALED_LOCUS16159</name>
</gene>
<sequence length="159" mass="19020">KLITITTSLESISFENLQKLQIELNNFNNKSDSNEQHFSDVEKLKEKLIENIKKLPVNQVKVAYYHFQNMRYTKRKIQGDIFSIYVQKKAIEFLKSELYKNTETKDYLQKKVKKLEKFQDKSLYQVCGLNSKITKLYKKHISKVRSYERKLLPITNTKF</sequence>
<organism evidence="1 2">
    <name type="scientific">Funneliformis caledonium</name>
    <dbReference type="NCBI Taxonomy" id="1117310"/>
    <lineage>
        <taxon>Eukaryota</taxon>
        <taxon>Fungi</taxon>
        <taxon>Fungi incertae sedis</taxon>
        <taxon>Mucoromycota</taxon>
        <taxon>Glomeromycotina</taxon>
        <taxon>Glomeromycetes</taxon>
        <taxon>Glomerales</taxon>
        <taxon>Glomeraceae</taxon>
        <taxon>Funneliformis</taxon>
    </lineage>
</organism>
<feature type="non-terminal residue" evidence="1">
    <location>
        <position position="1"/>
    </location>
</feature>
<dbReference type="AlphaFoldDB" id="A0A9N9IT85"/>
<name>A0A9N9IT85_9GLOM</name>
<evidence type="ECO:0000313" key="2">
    <source>
        <dbReference type="Proteomes" id="UP000789570"/>
    </source>
</evidence>
<protein>
    <submittedName>
        <fullName evidence="1">14211_t:CDS:1</fullName>
    </submittedName>
</protein>
<keyword evidence="2" id="KW-1185">Reference proteome</keyword>